<accession>A0A7J9P206</accession>
<dbReference type="AlphaFoldDB" id="A0A7J9P206"/>
<dbReference type="EMBL" id="JACDUK010000005">
    <property type="protein sequence ID" value="MBA2853960.1"/>
    <property type="molecule type" value="Genomic_DNA"/>
</dbReference>
<gene>
    <name evidence="2" type="ORF">HNP89_001938</name>
</gene>
<sequence>MTIQNPGEKPAMIGEWIEVDSNGNILPDSKQITITPDDRHLPPTQKPGRKWKKL</sequence>
<organism evidence="2 3">
    <name type="scientific">Methanococcus maripaludis</name>
    <name type="common">Methanococcus deltae</name>
    <dbReference type="NCBI Taxonomy" id="39152"/>
    <lineage>
        <taxon>Archaea</taxon>
        <taxon>Methanobacteriati</taxon>
        <taxon>Methanobacteriota</taxon>
        <taxon>Methanomada group</taxon>
        <taxon>Methanococci</taxon>
        <taxon>Methanococcales</taxon>
        <taxon>Methanococcaceae</taxon>
        <taxon>Methanococcus</taxon>
    </lineage>
</organism>
<comment type="caution">
    <text evidence="2">The sequence shown here is derived from an EMBL/GenBank/DDBJ whole genome shotgun (WGS) entry which is preliminary data.</text>
</comment>
<evidence type="ECO:0000313" key="3">
    <source>
        <dbReference type="Proteomes" id="UP000522365"/>
    </source>
</evidence>
<evidence type="ECO:0000313" key="2">
    <source>
        <dbReference type="EMBL" id="MBA2853960.1"/>
    </source>
</evidence>
<evidence type="ECO:0000256" key="1">
    <source>
        <dbReference type="SAM" id="MobiDB-lite"/>
    </source>
</evidence>
<name>A0A7J9P206_METMI</name>
<proteinExistence type="predicted"/>
<reference evidence="2 3" key="1">
    <citation type="submission" date="2020-07" db="EMBL/GenBank/DDBJ databases">
        <title>Genomic Encyclopedia of Type Strains, Phase IV (KMG-V): Genome sequencing to study the core and pangenomes of soil and plant-associated prokaryotes.</title>
        <authorList>
            <person name="Whitman W."/>
        </authorList>
    </citation>
    <scope>NUCLEOTIDE SEQUENCE [LARGE SCALE GENOMIC DNA]</scope>
    <source>
        <strain evidence="2 3">S1</strain>
    </source>
</reference>
<protein>
    <submittedName>
        <fullName evidence="2">Uncharacterized protein</fullName>
    </submittedName>
</protein>
<feature type="region of interest" description="Disordered" evidence="1">
    <location>
        <begin position="29"/>
        <end position="54"/>
    </location>
</feature>
<dbReference type="RefSeq" id="WP_181504813.1">
    <property type="nucleotide sequence ID" value="NZ_JACDUK010000005.1"/>
</dbReference>
<dbReference type="Proteomes" id="UP000522365">
    <property type="component" value="Unassembled WGS sequence"/>
</dbReference>